<dbReference type="Proteomes" id="UP000287188">
    <property type="component" value="Unassembled WGS sequence"/>
</dbReference>
<dbReference type="GO" id="GO:0004325">
    <property type="term" value="F:ferrochelatase activity"/>
    <property type="evidence" value="ECO:0007669"/>
    <property type="project" value="InterPro"/>
</dbReference>
<dbReference type="RefSeq" id="WP_218031829.1">
    <property type="nucleotide sequence ID" value="NZ_BIFS01000001.1"/>
</dbReference>
<comment type="similarity">
    <text evidence="1">Belongs to the ferrochelatase family.</text>
</comment>
<evidence type="ECO:0000313" key="2">
    <source>
        <dbReference type="EMBL" id="GCE19022.1"/>
    </source>
</evidence>
<sequence>MANKHVGVMLMTYGSPATQEDIPAYIKNVYGGREPSEEVLTEFRRRYALIGGSPLIRITREQAQALEEELNTSSADGTTYHVTAGMRFSPPFVADMVPETASGAQSLVGIIMSPQYSRLL</sequence>
<accession>A0A402AIR5</accession>
<dbReference type="Pfam" id="PF00762">
    <property type="entry name" value="Ferrochelatase"/>
    <property type="match status" value="1"/>
</dbReference>
<organism evidence="2 3">
    <name type="scientific">Dictyobacter kobayashii</name>
    <dbReference type="NCBI Taxonomy" id="2014872"/>
    <lineage>
        <taxon>Bacteria</taxon>
        <taxon>Bacillati</taxon>
        <taxon>Chloroflexota</taxon>
        <taxon>Ktedonobacteria</taxon>
        <taxon>Ktedonobacterales</taxon>
        <taxon>Dictyobacteraceae</taxon>
        <taxon>Dictyobacter</taxon>
    </lineage>
</organism>
<evidence type="ECO:0000313" key="3">
    <source>
        <dbReference type="Proteomes" id="UP000287188"/>
    </source>
</evidence>
<dbReference type="PANTHER" id="PTHR11108">
    <property type="entry name" value="FERROCHELATASE"/>
    <property type="match status" value="1"/>
</dbReference>
<evidence type="ECO:0000256" key="1">
    <source>
        <dbReference type="RuleBase" id="RU004185"/>
    </source>
</evidence>
<dbReference type="PANTHER" id="PTHR11108:SF1">
    <property type="entry name" value="FERROCHELATASE, MITOCHONDRIAL"/>
    <property type="match status" value="1"/>
</dbReference>
<gene>
    <name evidence="2" type="ORF">KDK_28220</name>
</gene>
<dbReference type="AlphaFoldDB" id="A0A402AIR5"/>
<name>A0A402AIR5_9CHLR</name>
<dbReference type="InterPro" id="IPR001015">
    <property type="entry name" value="Ferrochelatase"/>
</dbReference>
<protein>
    <recommendedName>
        <fullName evidence="4">Ferrochelatase</fullName>
    </recommendedName>
</protein>
<dbReference type="EMBL" id="BIFS01000001">
    <property type="protein sequence ID" value="GCE19022.1"/>
    <property type="molecule type" value="Genomic_DNA"/>
</dbReference>
<proteinExistence type="inferred from homology"/>
<keyword evidence="3" id="KW-1185">Reference proteome</keyword>
<dbReference type="Gene3D" id="3.40.50.1400">
    <property type="match status" value="1"/>
</dbReference>
<reference evidence="3" key="1">
    <citation type="submission" date="2018-12" db="EMBL/GenBank/DDBJ databases">
        <title>Tengunoibacter tsumagoiensis gen. nov., sp. nov., Dictyobacter kobayashii sp. nov., D. alpinus sp. nov., and D. joshuensis sp. nov. and description of Dictyobacteraceae fam. nov. within the order Ktedonobacterales isolated from Tengu-no-mugimeshi.</title>
        <authorList>
            <person name="Wang C.M."/>
            <person name="Zheng Y."/>
            <person name="Sakai Y."/>
            <person name="Toyoda A."/>
            <person name="Minakuchi Y."/>
            <person name="Abe K."/>
            <person name="Yokota A."/>
            <person name="Yabe S."/>
        </authorList>
    </citation>
    <scope>NUCLEOTIDE SEQUENCE [LARGE SCALE GENOMIC DNA]</scope>
    <source>
        <strain evidence="3">Uno11</strain>
    </source>
</reference>
<dbReference type="SUPFAM" id="SSF53800">
    <property type="entry name" value="Chelatase"/>
    <property type="match status" value="1"/>
</dbReference>
<comment type="caution">
    <text evidence="2">The sequence shown here is derived from an EMBL/GenBank/DDBJ whole genome shotgun (WGS) entry which is preliminary data.</text>
</comment>
<dbReference type="GO" id="GO:0006783">
    <property type="term" value="P:heme biosynthetic process"/>
    <property type="evidence" value="ECO:0007669"/>
    <property type="project" value="InterPro"/>
</dbReference>
<evidence type="ECO:0008006" key="4">
    <source>
        <dbReference type="Google" id="ProtNLM"/>
    </source>
</evidence>